<organism evidence="2 3">
    <name type="scientific">Micromonospora pattaloongensis</name>
    <dbReference type="NCBI Taxonomy" id="405436"/>
    <lineage>
        <taxon>Bacteria</taxon>
        <taxon>Bacillati</taxon>
        <taxon>Actinomycetota</taxon>
        <taxon>Actinomycetes</taxon>
        <taxon>Micromonosporales</taxon>
        <taxon>Micromonosporaceae</taxon>
        <taxon>Micromonospora</taxon>
    </lineage>
</organism>
<dbReference type="SUPFAM" id="SSF160719">
    <property type="entry name" value="gpW/gp25-like"/>
    <property type="match status" value="1"/>
</dbReference>
<sequence length="136" mass="14500">MGDGIRSPLTTSMARSMAFPFRAGDRGAVELSPRARAIHESIEQLLLTVPGERVNRPDFGCGVQRLVFGGASPEVAAAAEYVVSAAVQRYLGALLTVDAVRVSVEETLLLVDVLYTLRDTGEEFVATVAQPLEVAP</sequence>
<proteinExistence type="predicted"/>
<dbReference type="Pfam" id="PF04965">
    <property type="entry name" value="GPW_gp25"/>
    <property type="match status" value="1"/>
</dbReference>
<dbReference type="Proteomes" id="UP000242415">
    <property type="component" value="Unassembled WGS sequence"/>
</dbReference>
<protein>
    <recommendedName>
        <fullName evidence="1">IraD/Gp25-like domain-containing protein</fullName>
    </recommendedName>
</protein>
<accession>A0A1H3QN99</accession>
<dbReference type="EMBL" id="FNPH01000006">
    <property type="protein sequence ID" value="SDZ14790.1"/>
    <property type="molecule type" value="Genomic_DNA"/>
</dbReference>
<dbReference type="InterPro" id="IPR007048">
    <property type="entry name" value="IraD/Gp25-like"/>
</dbReference>
<dbReference type="AlphaFoldDB" id="A0A1H3QN99"/>
<dbReference type="Gene3D" id="3.10.450.40">
    <property type="match status" value="1"/>
</dbReference>
<feature type="domain" description="IraD/Gp25-like" evidence="1">
    <location>
        <begin position="36"/>
        <end position="120"/>
    </location>
</feature>
<reference evidence="3" key="1">
    <citation type="submission" date="2016-10" db="EMBL/GenBank/DDBJ databases">
        <authorList>
            <person name="Varghese N."/>
            <person name="Submissions S."/>
        </authorList>
    </citation>
    <scope>NUCLEOTIDE SEQUENCE [LARGE SCALE GENOMIC DNA]</scope>
    <source>
        <strain evidence="3">DSM 45245</strain>
    </source>
</reference>
<gene>
    <name evidence="2" type="ORF">SAMN05444365_10622</name>
</gene>
<name>A0A1H3QN99_9ACTN</name>
<dbReference type="STRING" id="405436.SAMN05444365_10622"/>
<evidence type="ECO:0000259" key="1">
    <source>
        <dbReference type="Pfam" id="PF04965"/>
    </source>
</evidence>
<dbReference type="RefSeq" id="WP_175543673.1">
    <property type="nucleotide sequence ID" value="NZ_FNPH01000006.1"/>
</dbReference>
<keyword evidence="3" id="KW-1185">Reference proteome</keyword>
<evidence type="ECO:0000313" key="3">
    <source>
        <dbReference type="Proteomes" id="UP000242415"/>
    </source>
</evidence>
<evidence type="ECO:0000313" key="2">
    <source>
        <dbReference type="EMBL" id="SDZ14790.1"/>
    </source>
</evidence>